<dbReference type="EnsemblPlants" id="Pp3c8_13780V3.1">
    <property type="protein sequence ID" value="PAC:32964598.CDS.1"/>
    <property type="gene ID" value="Pp3c8_13780"/>
</dbReference>
<dbReference type="Gramene" id="Pp3c8_13780V3.1">
    <property type="protein sequence ID" value="PAC:32964598.CDS.1"/>
    <property type="gene ID" value="Pp3c8_13780"/>
</dbReference>
<dbReference type="InParanoid" id="A0A2K1K749"/>
<name>A0A2K1K749_PHYPA</name>
<dbReference type="AlphaFoldDB" id="A0A2K1K749"/>
<gene>
    <name evidence="1" type="ORF">PHYPA_011493</name>
</gene>
<dbReference type="STRING" id="3218.A0A2K1K749"/>
<proteinExistence type="predicted"/>
<reference evidence="2" key="3">
    <citation type="submission" date="2020-12" db="UniProtKB">
        <authorList>
            <consortium name="EnsemblPlants"/>
        </authorList>
    </citation>
    <scope>IDENTIFICATION</scope>
</reference>
<sequence length="78" mass="8618">MVATVNGGHSAGLKFLIYGKTAWIGGLRGKLCTEQGITYEYGKGRSENRSSIEQDISTLMPTHVFNRLSSRFNDSTYV</sequence>
<accession>A0A2K1K749</accession>
<evidence type="ECO:0000313" key="3">
    <source>
        <dbReference type="Proteomes" id="UP000006727"/>
    </source>
</evidence>
<keyword evidence="3" id="KW-1185">Reference proteome</keyword>
<dbReference type="EMBL" id="ABEU02000008">
    <property type="protein sequence ID" value="PNR49597.1"/>
    <property type="molecule type" value="Genomic_DNA"/>
</dbReference>
<evidence type="ECO:0000313" key="1">
    <source>
        <dbReference type="EMBL" id="PNR49597.1"/>
    </source>
</evidence>
<organism evidence="1">
    <name type="scientific">Physcomitrium patens</name>
    <name type="common">Spreading-leaved earth moss</name>
    <name type="synonym">Physcomitrella patens</name>
    <dbReference type="NCBI Taxonomy" id="3218"/>
    <lineage>
        <taxon>Eukaryota</taxon>
        <taxon>Viridiplantae</taxon>
        <taxon>Streptophyta</taxon>
        <taxon>Embryophyta</taxon>
        <taxon>Bryophyta</taxon>
        <taxon>Bryophytina</taxon>
        <taxon>Bryopsida</taxon>
        <taxon>Funariidae</taxon>
        <taxon>Funariales</taxon>
        <taxon>Funariaceae</taxon>
        <taxon>Physcomitrium</taxon>
    </lineage>
</organism>
<dbReference type="PaxDb" id="3218-PP1S184_121V6.1"/>
<evidence type="ECO:0000313" key="2">
    <source>
        <dbReference type="EnsemblPlants" id="PAC:32964598.CDS.1"/>
    </source>
</evidence>
<protein>
    <submittedName>
        <fullName evidence="1 2">Uncharacterized protein</fullName>
    </submittedName>
</protein>
<reference evidence="1 3" key="2">
    <citation type="journal article" date="2018" name="Plant J.">
        <title>The Physcomitrella patens chromosome-scale assembly reveals moss genome structure and evolution.</title>
        <authorList>
            <person name="Lang D."/>
            <person name="Ullrich K.K."/>
            <person name="Murat F."/>
            <person name="Fuchs J."/>
            <person name="Jenkins J."/>
            <person name="Haas F.B."/>
            <person name="Piednoel M."/>
            <person name="Gundlach H."/>
            <person name="Van Bel M."/>
            <person name="Meyberg R."/>
            <person name="Vives C."/>
            <person name="Morata J."/>
            <person name="Symeonidi A."/>
            <person name="Hiss M."/>
            <person name="Muchero W."/>
            <person name="Kamisugi Y."/>
            <person name="Saleh O."/>
            <person name="Blanc G."/>
            <person name="Decker E.L."/>
            <person name="van Gessel N."/>
            <person name="Grimwood J."/>
            <person name="Hayes R.D."/>
            <person name="Graham S.W."/>
            <person name="Gunter L.E."/>
            <person name="McDaniel S.F."/>
            <person name="Hoernstein S.N.W."/>
            <person name="Larsson A."/>
            <person name="Li F.W."/>
            <person name="Perroud P.F."/>
            <person name="Phillips J."/>
            <person name="Ranjan P."/>
            <person name="Rokshar D.S."/>
            <person name="Rothfels C.J."/>
            <person name="Schneider L."/>
            <person name="Shu S."/>
            <person name="Stevenson D.W."/>
            <person name="Thummler F."/>
            <person name="Tillich M."/>
            <person name="Villarreal Aguilar J.C."/>
            <person name="Widiez T."/>
            <person name="Wong G.K."/>
            <person name="Wymore A."/>
            <person name="Zhang Y."/>
            <person name="Zimmer A.D."/>
            <person name="Quatrano R.S."/>
            <person name="Mayer K.F.X."/>
            <person name="Goodstein D."/>
            <person name="Casacuberta J.M."/>
            <person name="Vandepoele K."/>
            <person name="Reski R."/>
            <person name="Cuming A.C."/>
            <person name="Tuskan G.A."/>
            <person name="Maumus F."/>
            <person name="Salse J."/>
            <person name="Schmutz J."/>
            <person name="Rensing S.A."/>
        </authorList>
    </citation>
    <scope>NUCLEOTIDE SEQUENCE [LARGE SCALE GENOMIC DNA]</scope>
    <source>
        <strain evidence="2 3">cv. Gransden 2004</strain>
    </source>
</reference>
<dbReference type="Proteomes" id="UP000006727">
    <property type="component" value="Chromosome 8"/>
</dbReference>
<reference evidence="1 3" key="1">
    <citation type="journal article" date="2008" name="Science">
        <title>The Physcomitrella genome reveals evolutionary insights into the conquest of land by plants.</title>
        <authorList>
            <person name="Rensing S."/>
            <person name="Lang D."/>
            <person name="Zimmer A."/>
            <person name="Terry A."/>
            <person name="Salamov A."/>
            <person name="Shapiro H."/>
            <person name="Nishiyama T."/>
            <person name="Perroud P.-F."/>
            <person name="Lindquist E."/>
            <person name="Kamisugi Y."/>
            <person name="Tanahashi T."/>
            <person name="Sakakibara K."/>
            <person name="Fujita T."/>
            <person name="Oishi K."/>
            <person name="Shin-I T."/>
            <person name="Kuroki Y."/>
            <person name="Toyoda A."/>
            <person name="Suzuki Y."/>
            <person name="Hashimoto A."/>
            <person name="Yamaguchi K."/>
            <person name="Sugano A."/>
            <person name="Kohara Y."/>
            <person name="Fujiyama A."/>
            <person name="Anterola A."/>
            <person name="Aoki S."/>
            <person name="Ashton N."/>
            <person name="Barbazuk W.B."/>
            <person name="Barker E."/>
            <person name="Bennetzen J."/>
            <person name="Bezanilla M."/>
            <person name="Blankenship R."/>
            <person name="Cho S.H."/>
            <person name="Dutcher S."/>
            <person name="Estelle M."/>
            <person name="Fawcett J.A."/>
            <person name="Gundlach H."/>
            <person name="Hanada K."/>
            <person name="Heyl A."/>
            <person name="Hicks K.A."/>
            <person name="Hugh J."/>
            <person name="Lohr M."/>
            <person name="Mayer K."/>
            <person name="Melkozernov A."/>
            <person name="Murata T."/>
            <person name="Nelson D."/>
            <person name="Pils B."/>
            <person name="Prigge M."/>
            <person name="Reiss B."/>
            <person name="Renner T."/>
            <person name="Rombauts S."/>
            <person name="Rushton P."/>
            <person name="Sanderfoot A."/>
            <person name="Schween G."/>
            <person name="Shiu S.-H."/>
            <person name="Stueber K."/>
            <person name="Theodoulou F.L."/>
            <person name="Tu H."/>
            <person name="Van de Peer Y."/>
            <person name="Verrier P.J."/>
            <person name="Waters E."/>
            <person name="Wood A."/>
            <person name="Yang L."/>
            <person name="Cove D."/>
            <person name="Cuming A."/>
            <person name="Hasebe M."/>
            <person name="Lucas S."/>
            <person name="Mishler D.B."/>
            <person name="Reski R."/>
            <person name="Grigoriev I."/>
            <person name="Quatrano R.S."/>
            <person name="Boore J.L."/>
        </authorList>
    </citation>
    <scope>NUCLEOTIDE SEQUENCE [LARGE SCALE GENOMIC DNA]</scope>
    <source>
        <strain evidence="2 3">cv. Gransden 2004</strain>
    </source>
</reference>